<dbReference type="SUPFAM" id="SSF52743">
    <property type="entry name" value="Subtilisin-like"/>
    <property type="match status" value="1"/>
</dbReference>
<dbReference type="InterPro" id="IPR000209">
    <property type="entry name" value="Peptidase_S8/S53_dom"/>
</dbReference>
<sequence length="1135" mass="126388">MLFLLLFAGVQVIESYRTNLLRRNYEIEVKRSSFSHQKVKNIADSWYFVHFDQTPDFSLLSTHGIDITPSNMISKQWYSLFLTSAQAQYLSKFSSLRAISSTEKIIDEHLIKYSQYLEIETSSTFNPSQDLKNFDNNKPIVYKLDSELYQIKSLDNQKLATFLSNDEKVYSISPKNDTLFFNNRAAGFTQFNTNKVRISGENNDTIVIDRYLESKGLTGEGQVILVADTYLDPNSTFFYDPKIPLFERNHYYSDHRKLVVIQEDTEYTRQHTNEHGTHVAGCSAGSTHVQSNLTVFDGVARQSKIAFYQSGDTGVYNSDTVKKIVEETKSCVCTNSWGYRNSDISSDNQWNKNAKVMNDTLFMFASGNFGSKNNKEFDYYGTLTSPGAGKNLLTVGALSSIPIEEQEDKYKKIYFFEIVSQQTYMPSVKVWSLSKGNGSIDNPGVKYLFEQGSFQILMTRDVTEDFKAKRRILIVDGKSEFLAIPKDNPPFMVLTTTDFEVDDFESLGFSHLFPVLYLDNDTVTTIYKAYDGVIELESNYVDSNLTDLHRASYSSKGPANIGLMKPEIVAPGTSYISARSDPDGGFGHADIAIMDGTSMATPNVAGATSLVSQYFVDKKYRSSKSIKPSSSLMRSILINSADPLDEDKVYPNAEVGFGSLNLGKYILTSVSEAGNDENVLVGDHIEVIGDQHLMTTVEIKDNSRDFRVTLSYLDEVLNGESSSALIVMFDLVVIGPDESVYRGNQRPDDTEESYSTNQRVIVNKDKLKPGKYEIHVFSSIPEIVPNRRSEFSISIFGSLSDSTKEMISFEKAQKCIPVVEKHGKCNQETTLNECTFSDLKSYTGHSCQIEVLIYVDSGRNVFEIEPFGVKYVSFYYPLDAVFSDVQISMDAATNMYPKYAYIYNTTGMKHPLREIGADKVSKSNGFSVSIDNVGQVVEWEPQVCLHVMVYNKSPKRIAIITKFGINDKPKPSDPTPTPKPDVPTATPKPDVPTATSKPDVPTATSKPDVPTATSKPDVPTATSKPDVPTATSKPDVPTATSKPDIPTATSKPDVPTATSKPDVPTATSKPDVPTEAPSNDDNKDSKAYFISFILVCACCLILFIIIVILAMLIFKVPKTVDRSEVITETIKSPLL</sequence>
<evidence type="ECO:0000313" key="11">
    <source>
        <dbReference type="Proteomes" id="UP001470230"/>
    </source>
</evidence>
<feature type="compositionally biased region" description="Low complexity" evidence="6">
    <location>
        <begin position="982"/>
        <end position="995"/>
    </location>
</feature>
<feature type="transmembrane region" description="Helical" evidence="7">
    <location>
        <begin position="1087"/>
        <end position="1114"/>
    </location>
</feature>
<evidence type="ECO:0000256" key="6">
    <source>
        <dbReference type="SAM" id="MobiDB-lite"/>
    </source>
</evidence>
<protein>
    <recommendedName>
        <fullName evidence="9">Peptidase S8/S53 domain-containing protein</fullName>
    </recommendedName>
</protein>
<dbReference type="InterPro" id="IPR015500">
    <property type="entry name" value="Peptidase_S8_subtilisin-rel"/>
</dbReference>
<evidence type="ECO:0000256" key="8">
    <source>
        <dbReference type="SAM" id="SignalP"/>
    </source>
</evidence>
<keyword evidence="4 5" id="KW-0720">Serine protease</keyword>
<evidence type="ECO:0000259" key="9">
    <source>
        <dbReference type="Pfam" id="PF00082"/>
    </source>
</evidence>
<keyword evidence="7" id="KW-0472">Membrane</keyword>
<evidence type="ECO:0000256" key="1">
    <source>
        <dbReference type="ARBA" id="ARBA00011073"/>
    </source>
</evidence>
<name>A0ABR2GV47_9EUKA</name>
<dbReference type="Gene3D" id="2.60.120.380">
    <property type="match status" value="1"/>
</dbReference>
<evidence type="ECO:0000256" key="7">
    <source>
        <dbReference type="SAM" id="Phobius"/>
    </source>
</evidence>
<proteinExistence type="inferred from homology"/>
<dbReference type="PRINTS" id="PR00723">
    <property type="entry name" value="SUBTILISIN"/>
</dbReference>
<comment type="caution">
    <text evidence="10">The sequence shown here is derived from an EMBL/GenBank/DDBJ whole genome shotgun (WGS) entry which is preliminary data.</text>
</comment>
<evidence type="ECO:0000256" key="2">
    <source>
        <dbReference type="ARBA" id="ARBA00022670"/>
    </source>
</evidence>
<accession>A0ABR2GV47</accession>
<dbReference type="PROSITE" id="PS51892">
    <property type="entry name" value="SUBTILASE"/>
    <property type="match status" value="1"/>
</dbReference>
<feature type="active site" description="Charge relay system" evidence="5">
    <location>
        <position position="598"/>
    </location>
</feature>
<feature type="region of interest" description="Disordered" evidence="6">
    <location>
        <begin position="963"/>
        <end position="1081"/>
    </location>
</feature>
<feature type="active site" description="Charge relay system" evidence="5">
    <location>
        <position position="228"/>
    </location>
</feature>
<keyword evidence="2 5" id="KW-0645">Protease</keyword>
<feature type="active site" description="Charge relay system" evidence="5">
    <location>
        <position position="275"/>
    </location>
</feature>
<dbReference type="InterPro" id="IPR036852">
    <property type="entry name" value="Peptidase_S8/S53_dom_sf"/>
</dbReference>
<keyword evidence="7" id="KW-0812">Transmembrane</keyword>
<dbReference type="InterPro" id="IPR051048">
    <property type="entry name" value="Peptidase_S8/S53_subtilisin"/>
</dbReference>
<comment type="similarity">
    <text evidence="1 5">Belongs to the peptidase S8 family.</text>
</comment>
<reference evidence="10 11" key="1">
    <citation type="submission" date="2024-04" db="EMBL/GenBank/DDBJ databases">
        <title>Tritrichomonas musculus Genome.</title>
        <authorList>
            <person name="Alves-Ferreira E."/>
            <person name="Grigg M."/>
            <person name="Lorenzi H."/>
            <person name="Galac M."/>
        </authorList>
    </citation>
    <scope>NUCLEOTIDE SEQUENCE [LARGE SCALE GENOMIC DNA]</scope>
    <source>
        <strain evidence="10 11">EAF2021</strain>
    </source>
</reference>
<dbReference type="InterPro" id="IPR023828">
    <property type="entry name" value="Peptidase_S8_Ser-AS"/>
</dbReference>
<organism evidence="10 11">
    <name type="scientific">Tritrichomonas musculus</name>
    <dbReference type="NCBI Taxonomy" id="1915356"/>
    <lineage>
        <taxon>Eukaryota</taxon>
        <taxon>Metamonada</taxon>
        <taxon>Parabasalia</taxon>
        <taxon>Tritrichomonadida</taxon>
        <taxon>Tritrichomonadidae</taxon>
        <taxon>Tritrichomonas</taxon>
    </lineage>
</organism>
<dbReference type="Proteomes" id="UP001470230">
    <property type="component" value="Unassembled WGS sequence"/>
</dbReference>
<gene>
    <name evidence="10" type="ORF">M9Y10_036459</name>
</gene>
<keyword evidence="3 5" id="KW-0378">Hydrolase</keyword>
<feature type="chain" id="PRO_5047053715" description="Peptidase S8/S53 domain-containing protein" evidence="8">
    <location>
        <begin position="16"/>
        <end position="1135"/>
    </location>
</feature>
<keyword evidence="8" id="KW-0732">Signal</keyword>
<dbReference type="EMBL" id="JAPFFF010000059">
    <property type="protein sequence ID" value="KAK8837462.1"/>
    <property type="molecule type" value="Genomic_DNA"/>
</dbReference>
<keyword evidence="7" id="KW-1133">Transmembrane helix</keyword>
<feature type="domain" description="Peptidase S8/S53" evidence="9">
    <location>
        <begin position="219"/>
        <end position="658"/>
    </location>
</feature>
<evidence type="ECO:0000256" key="3">
    <source>
        <dbReference type="ARBA" id="ARBA00022801"/>
    </source>
</evidence>
<dbReference type="PANTHER" id="PTHR43399">
    <property type="entry name" value="SUBTILISIN-RELATED"/>
    <property type="match status" value="1"/>
</dbReference>
<evidence type="ECO:0000313" key="10">
    <source>
        <dbReference type="EMBL" id="KAK8837462.1"/>
    </source>
</evidence>
<feature type="compositionally biased region" description="Pro residues" evidence="6">
    <location>
        <begin position="972"/>
        <end position="981"/>
    </location>
</feature>
<evidence type="ECO:0000256" key="4">
    <source>
        <dbReference type="ARBA" id="ARBA00022825"/>
    </source>
</evidence>
<feature type="signal peptide" evidence="8">
    <location>
        <begin position="1"/>
        <end position="15"/>
    </location>
</feature>
<keyword evidence="11" id="KW-1185">Reference proteome</keyword>
<dbReference type="Gene3D" id="3.40.50.200">
    <property type="entry name" value="Peptidase S8/S53 domain"/>
    <property type="match status" value="2"/>
</dbReference>
<dbReference type="Pfam" id="PF00082">
    <property type="entry name" value="Peptidase_S8"/>
    <property type="match status" value="1"/>
</dbReference>
<dbReference type="PROSITE" id="PS00138">
    <property type="entry name" value="SUBTILASE_SER"/>
    <property type="match status" value="1"/>
</dbReference>
<dbReference type="PANTHER" id="PTHR43399:SF4">
    <property type="entry name" value="CELL WALL-ASSOCIATED PROTEASE"/>
    <property type="match status" value="1"/>
</dbReference>
<evidence type="ECO:0000256" key="5">
    <source>
        <dbReference type="PROSITE-ProRule" id="PRU01240"/>
    </source>
</evidence>